<keyword evidence="2" id="KW-1133">Transmembrane helix</keyword>
<feature type="transmembrane region" description="Helical" evidence="2">
    <location>
        <begin position="292"/>
        <end position="311"/>
    </location>
</feature>
<reference evidence="3" key="1">
    <citation type="submission" date="2020-05" db="EMBL/GenBank/DDBJ databases">
        <title>Phylogenomic resolution of chytrid fungi.</title>
        <authorList>
            <person name="Stajich J.E."/>
            <person name="Amses K."/>
            <person name="Simmons R."/>
            <person name="Seto K."/>
            <person name="Myers J."/>
            <person name="Bonds A."/>
            <person name="Quandt C.A."/>
            <person name="Barry K."/>
            <person name="Liu P."/>
            <person name="Grigoriev I."/>
            <person name="Longcore J.E."/>
            <person name="James T.Y."/>
        </authorList>
    </citation>
    <scope>NUCLEOTIDE SEQUENCE</scope>
    <source>
        <strain evidence="3">JEL0379</strain>
    </source>
</reference>
<feature type="transmembrane region" description="Helical" evidence="2">
    <location>
        <begin position="211"/>
        <end position="234"/>
    </location>
</feature>
<organism evidence="3 4">
    <name type="scientific">Geranomyces variabilis</name>
    <dbReference type="NCBI Taxonomy" id="109894"/>
    <lineage>
        <taxon>Eukaryota</taxon>
        <taxon>Fungi</taxon>
        <taxon>Fungi incertae sedis</taxon>
        <taxon>Chytridiomycota</taxon>
        <taxon>Chytridiomycota incertae sedis</taxon>
        <taxon>Chytridiomycetes</taxon>
        <taxon>Spizellomycetales</taxon>
        <taxon>Powellomycetaceae</taxon>
        <taxon>Geranomyces</taxon>
    </lineage>
</organism>
<dbReference type="Proteomes" id="UP001212152">
    <property type="component" value="Unassembled WGS sequence"/>
</dbReference>
<dbReference type="AlphaFoldDB" id="A0AAD5TEE9"/>
<keyword evidence="4" id="KW-1185">Reference proteome</keyword>
<protein>
    <submittedName>
        <fullName evidence="3">Uncharacterized protein</fullName>
    </submittedName>
</protein>
<feature type="transmembrane region" description="Helical" evidence="2">
    <location>
        <begin position="148"/>
        <end position="167"/>
    </location>
</feature>
<sequence>MSTHTQKNTESLRSRPHPTSVKVKSPVSDQYVIVPTPNPPLRQSELSNDELHEARSTGFSAAVGAGISAGAADTAAVFIDDGRGHFHPSRSPATYDPDSRTITPSSDLEAAYHHHPSSPTATPTTTTDALLLTFTHTFQSTLSHTLHIAHGLYAGICLLSLILLPVFGQLEMMPATTTTTAAAAATVAGTTTSLSYRFLAWYSSHAGSVSVAFNTLATLAVLNAVDAVTARWWWWWWRRDDNENAVALSANQVGSRTAGAAAKHRGATPAAPLQHQQARQLRRRYYWPMREIGAVLILLCTVISWLGAVLITPQDDKLWDSQQQAGSGPYGDPDWFASFSALTAALVISDLARWQALNGVRGVFGVLSGLHAFWPAPLLTASTSSPPSSG</sequence>
<proteinExistence type="predicted"/>
<feature type="transmembrane region" description="Helical" evidence="2">
    <location>
        <begin position="179"/>
        <end position="199"/>
    </location>
</feature>
<comment type="caution">
    <text evidence="3">The sequence shown here is derived from an EMBL/GenBank/DDBJ whole genome shotgun (WGS) entry which is preliminary data.</text>
</comment>
<gene>
    <name evidence="3" type="ORF">HDU87_007754</name>
</gene>
<evidence type="ECO:0000256" key="1">
    <source>
        <dbReference type="SAM" id="MobiDB-lite"/>
    </source>
</evidence>
<evidence type="ECO:0000313" key="4">
    <source>
        <dbReference type="Proteomes" id="UP001212152"/>
    </source>
</evidence>
<feature type="transmembrane region" description="Helical" evidence="2">
    <location>
        <begin position="335"/>
        <end position="352"/>
    </location>
</feature>
<dbReference type="EMBL" id="JADGJQ010000073">
    <property type="protein sequence ID" value="KAJ3172918.1"/>
    <property type="molecule type" value="Genomic_DNA"/>
</dbReference>
<keyword evidence="2" id="KW-0472">Membrane</keyword>
<evidence type="ECO:0000313" key="3">
    <source>
        <dbReference type="EMBL" id="KAJ3172918.1"/>
    </source>
</evidence>
<keyword evidence="2" id="KW-0812">Transmembrane</keyword>
<accession>A0AAD5TEE9</accession>
<feature type="region of interest" description="Disordered" evidence="1">
    <location>
        <begin position="1"/>
        <end position="53"/>
    </location>
</feature>
<name>A0AAD5TEE9_9FUNG</name>
<feature type="compositionally biased region" description="Polar residues" evidence="1">
    <location>
        <begin position="1"/>
        <end position="11"/>
    </location>
</feature>
<evidence type="ECO:0000256" key="2">
    <source>
        <dbReference type="SAM" id="Phobius"/>
    </source>
</evidence>